<reference evidence="3" key="1">
    <citation type="journal article" date="2019" name="Int. J. Syst. Evol. Microbiol.">
        <title>The Global Catalogue of Microorganisms (GCM) 10K type strain sequencing project: providing services to taxonomists for standard genome sequencing and annotation.</title>
        <authorList>
            <consortium name="The Broad Institute Genomics Platform"/>
            <consortium name="The Broad Institute Genome Sequencing Center for Infectious Disease"/>
            <person name="Wu L."/>
            <person name="Ma J."/>
        </authorList>
    </citation>
    <scope>NUCLEOTIDE SEQUENCE [LARGE SCALE GENOMIC DNA]</scope>
    <source>
        <strain evidence="3">CGMCC 4.7643</strain>
    </source>
</reference>
<feature type="domain" description="Fluoroacetyl-CoA-specific thioesterase-like" evidence="1">
    <location>
        <begin position="14"/>
        <end position="115"/>
    </location>
</feature>
<dbReference type="Proteomes" id="UP001597419">
    <property type="component" value="Unassembled WGS sequence"/>
</dbReference>
<dbReference type="EMBL" id="JBHUKU010000023">
    <property type="protein sequence ID" value="MFD2464041.1"/>
    <property type="molecule type" value="Genomic_DNA"/>
</dbReference>
<keyword evidence="3" id="KW-1185">Reference proteome</keyword>
<name>A0ABW5GTA7_9PSEU</name>
<evidence type="ECO:0000313" key="3">
    <source>
        <dbReference type="Proteomes" id="UP001597419"/>
    </source>
</evidence>
<comment type="caution">
    <text evidence="2">The sequence shown here is derived from an EMBL/GenBank/DDBJ whole genome shotgun (WGS) entry which is preliminary data.</text>
</comment>
<dbReference type="Pfam" id="PF22636">
    <property type="entry name" value="FlK"/>
    <property type="match status" value="1"/>
</dbReference>
<protein>
    <submittedName>
        <fullName evidence="2">Thioesterase family protein</fullName>
    </submittedName>
</protein>
<dbReference type="CDD" id="cd03440">
    <property type="entry name" value="hot_dog"/>
    <property type="match status" value="1"/>
</dbReference>
<dbReference type="InterPro" id="IPR025540">
    <property type="entry name" value="FlK"/>
</dbReference>
<sequence length="133" mass="14207">MPDVDFSSTVTKVVEPADCASRWGNDGLNVLSTPAILGNMEQACVDALQAHLAPGEMTVGVKVEMHHRAPTPLGAEVEYRISVRGDHPKFEVDFSVVDSAGTVVCEGKHRRAAVRVAAFVAKLEEVGRPARTA</sequence>
<dbReference type="InterPro" id="IPR054485">
    <property type="entry name" value="FlK-like_dom"/>
</dbReference>
<proteinExistence type="predicted"/>
<dbReference type="Gene3D" id="3.10.129.10">
    <property type="entry name" value="Hotdog Thioesterase"/>
    <property type="match status" value="1"/>
</dbReference>
<dbReference type="PANTHER" id="PTHR36934:SF1">
    <property type="entry name" value="THIOESTERASE DOMAIN-CONTAINING PROTEIN"/>
    <property type="match status" value="1"/>
</dbReference>
<organism evidence="2 3">
    <name type="scientific">Amycolatopsis samaneae</name>
    <dbReference type="NCBI Taxonomy" id="664691"/>
    <lineage>
        <taxon>Bacteria</taxon>
        <taxon>Bacillati</taxon>
        <taxon>Actinomycetota</taxon>
        <taxon>Actinomycetes</taxon>
        <taxon>Pseudonocardiales</taxon>
        <taxon>Pseudonocardiaceae</taxon>
        <taxon>Amycolatopsis</taxon>
    </lineage>
</organism>
<accession>A0ABW5GTA7</accession>
<dbReference type="InterPro" id="IPR029069">
    <property type="entry name" value="HotDog_dom_sf"/>
</dbReference>
<evidence type="ECO:0000259" key="1">
    <source>
        <dbReference type="Pfam" id="PF22636"/>
    </source>
</evidence>
<evidence type="ECO:0000313" key="2">
    <source>
        <dbReference type="EMBL" id="MFD2464041.1"/>
    </source>
</evidence>
<dbReference type="PANTHER" id="PTHR36934">
    <property type="entry name" value="BLR0278 PROTEIN"/>
    <property type="match status" value="1"/>
</dbReference>
<dbReference type="SUPFAM" id="SSF54637">
    <property type="entry name" value="Thioesterase/thiol ester dehydrase-isomerase"/>
    <property type="match status" value="1"/>
</dbReference>
<gene>
    <name evidence="2" type="ORF">ACFSYJ_35865</name>
</gene>
<dbReference type="RefSeq" id="WP_345396039.1">
    <property type="nucleotide sequence ID" value="NZ_BAABHG010000007.1"/>
</dbReference>